<dbReference type="Gene3D" id="3.10.590.10">
    <property type="entry name" value="ph1033 like domains"/>
    <property type="match status" value="1"/>
</dbReference>
<dbReference type="Proteomes" id="UP001140206">
    <property type="component" value="Chromosome 1"/>
</dbReference>
<gene>
    <name evidence="7" type="ORF">LUZ62_018093</name>
</gene>
<dbReference type="AlphaFoldDB" id="A0AAV8GQC4"/>
<comment type="function">
    <text evidence="4">Specifically recognizes and binds N6-methyladenosine (m6A)-containing RNAs, and regulates mRNA stability. M6A is a modification present at internal sites of mRNAs and some non-coding RNAs and plays a role in mRNA stability and processing.</text>
</comment>
<dbReference type="PROSITE" id="PS50882">
    <property type="entry name" value="YTH"/>
    <property type="match status" value="1"/>
</dbReference>
<evidence type="ECO:0000256" key="1">
    <source>
        <dbReference type="ARBA" id="ARBA00004496"/>
    </source>
</evidence>
<feature type="region of interest" description="Disordered" evidence="5">
    <location>
        <begin position="626"/>
        <end position="653"/>
    </location>
</feature>
<feature type="region of interest" description="Disordered" evidence="5">
    <location>
        <begin position="1"/>
        <end position="72"/>
    </location>
</feature>
<dbReference type="FunFam" id="3.10.590.10:FF:000001">
    <property type="entry name" value="YTH domain family 1, isoform CRA_a"/>
    <property type="match status" value="1"/>
</dbReference>
<feature type="compositionally biased region" description="Low complexity" evidence="5">
    <location>
        <begin position="368"/>
        <end position="378"/>
    </location>
</feature>
<evidence type="ECO:0000256" key="3">
    <source>
        <dbReference type="ARBA" id="ARBA00022884"/>
    </source>
</evidence>
<proteinExistence type="inferred from homology"/>
<keyword evidence="8" id="KW-1185">Reference proteome</keyword>
<evidence type="ECO:0000256" key="2">
    <source>
        <dbReference type="ARBA" id="ARBA00022490"/>
    </source>
</evidence>
<accession>A0AAV8GQC4</accession>
<feature type="region of interest" description="Disordered" evidence="5">
    <location>
        <begin position="344"/>
        <end position="380"/>
    </location>
</feature>
<dbReference type="GO" id="GO:0061157">
    <property type="term" value="P:mRNA destabilization"/>
    <property type="evidence" value="ECO:0007669"/>
    <property type="project" value="TreeGrafter"/>
</dbReference>
<feature type="compositionally biased region" description="Low complexity" evidence="5">
    <location>
        <begin position="577"/>
        <end position="588"/>
    </location>
</feature>
<keyword evidence="2" id="KW-0963">Cytoplasm</keyword>
<feature type="region of interest" description="Disordered" evidence="5">
    <location>
        <begin position="575"/>
        <end position="606"/>
    </location>
</feature>
<name>A0AAV8GQC4_9POAL</name>
<feature type="compositionally biased region" description="Basic and acidic residues" evidence="5">
    <location>
        <begin position="626"/>
        <end position="635"/>
    </location>
</feature>
<dbReference type="EMBL" id="JAMFTS010000001">
    <property type="protein sequence ID" value="KAJ4805527.1"/>
    <property type="molecule type" value="Genomic_DNA"/>
</dbReference>
<feature type="region of interest" description="Disordered" evidence="5">
    <location>
        <begin position="307"/>
        <end position="331"/>
    </location>
</feature>
<feature type="domain" description="YTH" evidence="6">
    <location>
        <begin position="407"/>
        <end position="544"/>
    </location>
</feature>
<feature type="compositionally biased region" description="Polar residues" evidence="5">
    <location>
        <begin position="1"/>
        <end position="38"/>
    </location>
</feature>
<evidence type="ECO:0000256" key="5">
    <source>
        <dbReference type="SAM" id="MobiDB-lite"/>
    </source>
</evidence>
<comment type="caution">
    <text evidence="7">The sequence shown here is derived from an EMBL/GenBank/DDBJ whole genome shotgun (WGS) entry which is preliminary data.</text>
</comment>
<feature type="compositionally biased region" description="Polar residues" evidence="5">
    <location>
        <begin position="50"/>
        <end position="69"/>
    </location>
</feature>
<dbReference type="InterPro" id="IPR007275">
    <property type="entry name" value="YTH_domain"/>
</dbReference>
<comment type="similarity">
    <text evidence="4">Belongs to the YTHDF family.</text>
</comment>
<evidence type="ECO:0000259" key="6">
    <source>
        <dbReference type="PROSITE" id="PS50882"/>
    </source>
</evidence>
<sequence>MSTDRTSTDQIGSMESLQPADTEQKPTNSDASKDQSISNKDEKVIAPPSVSVNSAGPNRPVQIQVSTPVGSGADRSFPYTPSVYSPQPQTFFYGGYENASGDWEEYSHYVNFDGLDVGSAMVYNEDPSMMFHAGYGYNPQIPYGPYSPAATPLPTVTGDGQFYSPQHFPFSGPGPYYQQQPSPYSPGPNQVISQIDPNPIVPVDPTGQGSLLSSDMLFGRDWSKQPDGSSMTMLPSPVASPQPIPMHNSFGQTSIPGMVTQTHQKPYYGFGFSNNSYDRSYTPNMPYHNFGNYTNYGSPVANSTNSNRGSGFFSMDKNRRRGGPGGPKGNALICSCNGSPLDFLTEQNRGPRATRPKKQESNSDEKGNNNNNNNNNSSNKEKVVGILKGLNGETYNSPEFLTEYKDAKFYIIKSYSEDNVHKSIKYGVWASTVNGNKKLDAAYHEAKEKAEPCPVFLFFSVNASSQFCGVAEMVGPVDFEKSVSYWQQDKWTGQFPVKWHFVKDVPNNLFRHIILENNDNKPVTNSRDTQEVKLEQGIEMLTIFKNHEADTHLLEDFEYYEKREKLMQENRAHQLQHHLPSQQQLQIQKPGSIVDPSGIKPTSVPDSDFIGQISKTFARAVRVEENKSAELDVSKDNSSSAVLSKAEDLTESK</sequence>
<organism evidence="7 8">
    <name type="scientific">Rhynchospora pubera</name>
    <dbReference type="NCBI Taxonomy" id="906938"/>
    <lineage>
        <taxon>Eukaryota</taxon>
        <taxon>Viridiplantae</taxon>
        <taxon>Streptophyta</taxon>
        <taxon>Embryophyta</taxon>
        <taxon>Tracheophyta</taxon>
        <taxon>Spermatophyta</taxon>
        <taxon>Magnoliopsida</taxon>
        <taxon>Liliopsida</taxon>
        <taxon>Poales</taxon>
        <taxon>Cyperaceae</taxon>
        <taxon>Cyperoideae</taxon>
        <taxon>Rhynchosporeae</taxon>
        <taxon>Rhynchospora</taxon>
    </lineage>
</organism>
<dbReference type="GO" id="GO:0005737">
    <property type="term" value="C:cytoplasm"/>
    <property type="evidence" value="ECO:0007669"/>
    <property type="project" value="UniProtKB-SubCell"/>
</dbReference>
<dbReference type="PANTHER" id="PTHR12357:SF89">
    <property type="entry name" value="YTH DOMAIN-CONTAINING FAMILY PROTEIN"/>
    <property type="match status" value="1"/>
</dbReference>
<evidence type="ECO:0000313" key="7">
    <source>
        <dbReference type="EMBL" id="KAJ4805527.1"/>
    </source>
</evidence>
<protein>
    <recommendedName>
        <fullName evidence="4">YTH domain-containing family protein</fullName>
    </recommendedName>
</protein>
<reference evidence="7" key="1">
    <citation type="submission" date="2022-08" db="EMBL/GenBank/DDBJ databases">
        <authorList>
            <person name="Marques A."/>
        </authorList>
    </citation>
    <scope>NUCLEOTIDE SEQUENCE</scope>
    <source>
        <strain evidence="7">RhyPub2mFocal</strain>
        <tissue evidence="7">Leaves</tissue>
    </source>
</reference>
<keyword evidence="3 4" id="KW-0694">RNA-binding</keyword>
<dbReference type="GO" id="GO:1990247">
    <property type="term" value="F:N6-methyladenosine-containing RNA reader activity"/>
    <property type="evidence" value="ECO:0007669"/>
    <property type="project" value="UniProtKB-UniRule"/>
</dbReference>
<dbReference type="InterPro" id="IPR045168">
    <property type="entry name" value="YTH_prot"/>
</dbReference>
<evidence type="ECO:0000313" key="8">
    <source>
        <dbReference type="Proteomes" id="UP001140206"/>
    </source>
</evidence>
<dbReference type="Pfam" id="PF04146">
    <property type="entry name" value="YTH"/>
    <property type="match status" value="1"/>
</dbReference>
<feature type="compositionally biased region" description="Basic and acidic residues" evidence="5">
    <location>
        <begin position="357"/>
        <end position="367"/>
    </location>
</feature>
<dbReference type="GO" id="GO:0003729">
    <property type="term" value="F:mRNA binding"/>
    <property type="evidence" value="ECO:0007669"/>
    <property type="project" value="UniProtKB-UniRule"/>
</dbReference>
<dbReference type="CDD" id="cd21134">
    <property type="entry name" value="YTH"/>
    <property type="match status" value="1"/>
</dbReference>
<comment type="subcellular location">
    <subcellularLocation>
        <location evidence="1">Cytoplasm</location>
    </subcellularLocation>
</comment>
<evidence type="ECO:0000256" key="4">
    <source>
        <dbReference type="RuleBase" id="RU369095"/>
    </source>
</evidence>
<dbReference type="PANTHER" id="PTHR12357">
    <property type="entry name" value="YTH YT521-B HOMOLOGY DOMAIN-CONTAINING"/>
    <property type="match status" value="1"/>
</dbReference>